<feature type="transmembrane region" description="Helical" evidence="5">
    <location>
        <begin position="123"/>
        <end position="142"/>
    </location>
</feature>
<feature type="transmembrane region" description="Helical" evidence="5">
    <location>
        <begin position="88"/>
        <end position="111"/>
    </location>
</feature>
<evidence type="ECO:0000256" key="1">
    <source>
        <dbReference type="ARBA" id="ARBA00004141"/>
    </source>
</evidence>
<keyword evidence="8" id="KW-1185">Reference proteome</keyword>
<sequence length="184" mass="19787">MNEIMWAFGRASGVVSLVLFTMVLVLGIISRSGREFAGLPRFSVALVHRTVSLIACTFLVLHVGTLMLDSHAQLTLADAVMPFVAGWNPFWVGLGTAALDVALAVIVTGLLRRRIGQRAFRAVHWAAYAMWPLAFAHALGSGTNVGDLWFQALAWACAGSVACAAVWRMSSRFAETSAARLGRV</sequence>
<dbReference type="Proteomes" id="UP001319861">
    <property type="component" value="Chromosome"/>
</dbReference>
<dbReference type="RefSeq" id="WP_229232385.1">
    <property type="nucleotide sequence ID" value="NZ_AP024525.1"/>
</dbReference>
<evidence type="ECO:0000256" key="5">
    <source>
        <dbReference type="SAM" id="Phobius"/>
    </source>
</evidence>
<evidence type="ECO:0000259" key="6">
    <source>
        <dbReference type="Pfam" id="PF01794"/>
    </source>
</evidence>
<feature type="transmembrane region" description="Helical" evidence="5">
    <location>
        <begin position="148"/>
        <end position="167"/>
    </location>
</feature>
<evidence type="ECO:0000256" key="3">
    <source>
        <dbReference type="ARBA" id="ARBA00022989"/>
    </source>
</evidence>
<comment type="subcellular location">
    <subcellularLocation>
        <location evidence="1">Membrane</location>
        <topology evidence="1">Multi-pass membrane protein</topology>
    </subcellularLocation>
</comment>
<feature type="transmembrane region" description="Helical" evidence="5">
    <location>
        <begin position="6"/>
        <end position="29"/>
    </location>
</feature>
<evidence type="ECO:0000256" key="4">
    <source>
        <dbReference type="ARBA" id="ARBA00023136"/>
    </source>
</evidence>
<dbReference type="Pfam" id="PF01794">
    <property type="entry name" value="Ferric_reduct"/>
    <property type="match status" value="1"/>
</dbReference>
<evidence type="ECO:0000313" key="7">
    <source>
        <dbReference type="EMBL" id="BCT75663.1"/>
    </source>
</evidence>
<evidence type="ECO:0000313" key="8">
    <source>
        <dbReference type="Proteomes" id="UP001319861"/>
    </source>
</evidence>
<evidence type="ECO:0000256" key="2">
    <source>
        <dbReference type="ARBA" id="ARBA00022692"/>
    </source>
</evidence>
<dbReference type="InterPro" id="IPR013130">
    <property type="entry name" value="Fe3_Rdtase_TM_dom"/>
</dbReference>
<protein>
    <submittedName>
        <fullName evidence="7">Ferric reductase</fullName>
    </submittedName>
</protein>
<keyword evidence="4 5" id="KW-0472">Membrane</keyword>
<name>A0ABN6FG10_SINCY</name>
<keyword evidence="3 5" id="KW-1133">Transmembrane helix</keyword>
<reference evidence="7 8" key="1">
    <citation type="journal article" date="2021" name="J. Biosci. Bioeng.">
        <title>Identification and characterization of a chc gene cluster responsible for the aromatization pathway of cyclohexanecarboxylate degradation in Sinomonas cyclohexanicum ATCC 51369.</title>
        <authorList>
            <person name="Yamamoto T."/>
            <person name="Hasegawa Y."/>
            <person name="Lau P.C.K."/>
            <person name="Iwaki H."/>
        </authorList>
    </citation>
    <scope>NUCLEOTIDE SEQUENCE [LARGE SCALE GENOMIC DNA]</scope>
    <source>
        <strain evidence="7 8">ATCC 51369</strain>
    </source>
</reference>
<feature type="domain" description="Ferric oxidoreductase" evidence="6">
    <location>
        <begin position="12"/>
        <end position="134"/>
    </location>
</feature>
<gene>
    <name evidence="7" type="ORF">SCMU_15050</name>
</gene>
<accession>A0ABN6FG10</accession>
<proteinExistence type="predicted"/>
<feature type="transmembrane region" description="Helical" evidence="5">
    <location>
        <begin position="50"/>
        <end position="68"/>
    </location>
</feature>
<dbReference type="EMBL" id="AP024525">
    <property type="protein sequence ID" value="BCT75663.1"/>
    <property type="molecule type" value="Genomic_DNA"/>
</dbReference>
<organism evidence="7 8">
    <name type="scientific">Sinomonas cyclohexanicum</name>
    <name type="common">Corynebacterium cyclohexanicum</name>
    <dbReference type="NCBI Taxonomy" id="322009"/>
    <lineage>
        <taxon>Bacteria</taxon>
        <taxon>Bacillati</taxon>
        <taxon>Actinomycetota</taxon>
        <taxon>Actinomycetes</taxon>
        <taxon>Micrococcales</taxon>
        <taxon>Micrococcaceae</taxon>
        <taxon>Sinomonas</taxon>
    </lineage>
</organism>
<keyword evidence="2 5" id="KW-0812">Transmembrane</keyword>